<evidence type="ECO:0000313" key="2">
    <source>
        <dbReference type="EMBL" id="KAA9005273.1"/>
    </source>
</evidence>
<dbReference type="RefSeq" id="WP_150446779.1">
    <property type="nucleotide sequence ID" value="NZ_VYQE01000007.1"/>
</dbReference>
<dbReference type="Proteomes" id="UP000326554">
    <property type="component" value="Unassembled WGS sequence"/>
</dbReference>
<accession>A0A5J5GBJ1</accession>
<dbReference type="InterPro" id="IPR018692">
    <property type="entry name" value="DUF2189"/>
</dbReference>
<name>A0A5J5GBJ1_9RHOB</name>
<feature type="transmembrane region" description="Helical" evidence="1">
    <location>
        <begin position="92"/>
        <end position="112"/>
    </location>
</feature>
<sequence>MPRTIGNPLSWTAQTLSGAAGHVTTSMERIGGAPPSSVQINILTMEDLRDSLRRGVADFQAVRADVLMLVAIYPVIGLILAGIGLNEALLPLLFPLFAGFALLGPLAAVGLYEMSRRIEAGEDPSWGAALGLIGRPRFSALVVLGLAHAAIFGIWLLAAWAIWELTLGPETPESLGSFLGSVFTTGAGWAMLILGVGVGTLFALLVLATSVVSFPMLLDKAVGVPRAIVTSIEVARANPRVIGAWGAIVAVSLLLGSIPLLIGLVVVLPVLGHATWHLYRKAVSYG</sequence>
<proteinExistence type="predicted"/>
<evidence type="ECO:0000313" key="3">
    <source>
        <dbReference type="Proteomes" id="UP000326554"/>
    </source>
</evidence>
<feature type="transmembrane region" description="Helical" evidence="1">
    <location>
        <begin position="244"/>
        <end position="271"/>
    </location>
</feature>
<organism evidence="2 3">
    <name type="scientific">Histidinibacterium aquaticum</name>
    <dbReference type="NCBI Taxonomy" id="2613962"/>
    <lineage>
        <taxon>Bacteria</taxon>
        <taxon>Pseudomonadati</taxon>
        <taxon>Pseudomonadota</taxon>
        <taxon>Alphaproteobacteria</taxon>
        <taxon>Rhodobacterales</taxon>
        <taxon>Paracoccaceae</taxon>
        <taxon>Histidinibacterium</taxon>
    </lineage>
</organism>
<evidence type="ECO:0000256" key="1">
    <source>
        <dbReference type="SAM" id="Phobius"/>
    </source>
</evidence>
<dbReference type="Pfam" id="PF09955">
    <property type="entry name" value="DUF2189"/>
    <property type="match status" value="1"/>
</dbReference>
<keyword evidence="1" id="KW-0472">Membrane</keyword>
<dbReference type="EMBL" id="VYQE01000007">
    <property type="protein sequence ID" value="KAA9005273.1"/>
    <property type="molecule type" value="Genomic_DNA"/>
</dbReference>
<feature type="transmembrane region" description="Helical" evidence="1">
    <location>
        <begin position="66"/>
        <end position="86"/>
    </location>
</feature>
<protein>
    <submittedName>
        <fullName evidence="2">DUF2189 domain-containing protein</fullName>
    </submittedName>
</protein>
<reference evidence="2 3" key="1">
    <citation type="submission" date="2019-09" db="EMBL/GenBank/DDBJ databases">
        <authorList>
            <person name="Park J.-S."/>
            <person name="Choi H.-J."/>
        </authorList>
    </citation>
    <scope>NUCLEOTIDE SEQUENCE [LARGE SCALE GENOMIC DNA]</scope>
    <source>
        <strain evidence="2 3">176SS1-4</strain>
    </source>
</reference>
<feature type="transmembrane region" description="Helical" evidence="1">
    <location>
        <begin position="140"/>
        <end position="163"/>
    </location>
</feature>
<comment type="caution">
    <text evidence="2">The sequence shown here is derived from an EMBL/GenBank/DDBJ whole genome shotgun (WGS) entry which is preliminary data.</text>
</comment>
<keyword evidence="3" id="KW-1185">Reference proteome</keyword>
<keyword evidence="1" id="KW-0812">Transmembrane</keyword>
<gene>
    <name evidence="2" type="ORF">F3S47_18400</name>
</gene>
<keyword evidence="1" id="KW-1133">Transmembrane helix</keyword>
<dbReference type="AlphaFoldDB" id="A0A5J5GBJ1"/>